<dbReference type="PANTHER" id="PTHR39962">
    <property type="entry name" value="BLL4848 PROTEIN"/>
    <property type="match status" value="1"/>
</dbReference>
<feature type="domain" description="LpxI N-terminal" evidence="2">
    <location>
        <begin position="4"/>
        <end position="131"/>
    </location>
</feature>
<dbReference type="Pfam" id="PF06230">
    <property type="entry name" value="LpxI_C"/>
    <property type="match status" value="1"/>
</dbReference>
<keyword evidence="3" id="KW-0378">Hydrolase</keyword>
<proteinExistence type="predicted"/>
<dbReference type="InterPro" id="IPR043167">
    <property type="entry name" value="LpxI_C_sf"/>
</dbReference>
<dbReference type="GO" id="GO:0016787">
    <property type="term" value="F:hydrolase activity"/>
    <property type="evidence" value="ECO:0007669"/>
    <property type="project" value="UniProtKB-KW"/>
</dbReference>
<gene>
    <name evidence="3" type="primary">lpxI</name>
    <name evidence="3" type="ORF">HUK65_05890</name>
</gene>
<feature type="domain" description="LpxI C-terminal" evidence="1">
    <location>
        <begin position="136"/>
        <end position="271"/>
    </location>
</feature>
<dbReference type="EC" id="3.6.1.54" evidence="3"/>
<evidence type="ECO:0000313" key="3">
    <source>
        <dbReference type="EMBL" id="NYS24518.1"/>
    </source>
</evidence>
<organism evidence="3 4">
    <name type="scientific">Rhabdonatronobacter sediminivivens</name>
    <dbReference type="NCBI Taxonomy" id="2743469"/>
    <lineage>
        <taxon>Bacteria</taxon>
        <taxon>Pseudomonadati</taxon>
        <taxon>Pseudomonadota</taxon>
        <taxon>Alphaproteobacteria</taxon>
        <taxon>Rhodobacterales</taxon>
        <taxon>Paracoccaceae</taxon>
        <taxon>Rhabdonatronobacter</taxon>
    </lineage>
</organism>
<dbReference type="InterPro" id="IPR041255">
    <property type="entry name" value="LpxI_N"/>
</dbReference>
<evidence type="ECO:0000259" key="2">
    <source>
        <dbReference type="Pfam" id="PF17930"/>
    </source>
</evidence>
<dbReference type="InterPro" id="IPR010415">
    <property type="entry name" value="LpxI_C"/>
</dbReference>
<dbReference type="Proteomes" id="UP000529417">
    <property type="component" value="Unassembled WGS sequence"/>
</dbReference>
<accession>A0A7Z0KZK2</accession>
<protein>
    <submittedName>
        <fullName evidence="3">UDP-2,3-diacylglucosamine diphosphatase LpxI</fullName>
        <ecNumber evidence="3">3.6.1.54</ecNumber>
    </submittedName>
</protein>
<dbReference type="AlphaFoldDB" id="A0A7Z0KZK2"/>
<dbReference type="RefSeq" id="WP_179905211.1">
    <property type="nucleotide sequence ID" value="NZ_JACBXS010000008.1"/>
</dbReference>
<dbReference type="PANTHER" id="PTHR39962:SF1">
    <property type="entry name" value="LPXI FAMILY PROTEIN"/>
    <property type="match status" value="1"/>
</dbReference>
<keyword evidence="4" id="KW-1185">Reference proteome</keyword>
<dbReference type="Gene3D" id="3.40.140.80">
    <property type="match status" value="1"/>
</dbReference>
<comment type="caution">
    <text evidence="3">The sequence shown here is derived from an EMBL/GenBank/DDBJ whole genome shotgun (WGS) entry which is preliminary data.</text>
</comment>
<dbReference type="Gene3D" id="3.40.50.20">
    <property type="match status" value="1"/>
</dbReference>
<dbReference type="InterPro" id="IPR053174">
    <property type="entry name" value="LpxI"/>
</dbReference>
<dbReference type="Pfam" id="PF17930">
    <property type="entry name" value="LpxI_N"/>
    <property type="match status" value="1"/>
</dbReference>
<sequence length="275" mass="28608">MIRKLAIIAGRGTLPRLVAEAADAAGTSRLVAELEGFESPLGAGATRFRLERLVPFLDHLVDEGVSHVCFAGAVHRPRLDPALLDPGTMQLLPRIMAALHDGDDATLRAVVALFEEWGLEVIGVDTLCPDLLPGPGALSTREPGPQDREDATRAAAIVAALGAVDIGQGCVVARKLCLAVEALPGTDAMLVHVAALRGRDGPWAGQRGGVLFKAAKPGQDRRMDLPALGPDTLRAAHAAGLNGIAFAAGSVLVLERATMAALADELGLFLWARAA</sequence>
<evidence type="ECO:0000259" key="1">
    <source>
        <dbReference type="Pfam" id="PF06230"/>
    </source>
</evidence>
<evidence type="ECO:0000313" key="4">
    <source>
        <dbReference type="Proteomes" id="UP000529417"/>
    </source>
</evidence>
<reference evidence="3 4" key="1">
    <citation type="journal article" date="2000" name="Arch. Microbiol.">
        <title>Rhodobaca bogoriensis gen. nov. and sp. nov., an alkaliphilic purple nonsulfur bacterium from African Rift Valley soda lakes.</title>
        <authorList>
            <person name="Milford A.D."/>
            <person name="Achenbach L.A."/>
            <person name="Jung D.O."/>
            <person name="Madigan M.T."/>
        </authorList>
    </citation>
    <scope>NUCLEOTIDE SEQUENCE [LARGE SCALE GENOMIC DNA]</scope>
    <source>
        <strain evidence="3 4">2376</strain>
    </source>
</reference>
<dbReference type="EMBL" id="JACBXS010000008">
    <property type="protein sequence ID" value="NYS24518.1"/>
    <property type="molecule type" value="Genomic_DNA"/>
</dbReference>
<name>A0A7Z0KZK2_9RHOB</name>